<protein>
    <submittedName>
        <fullName evidence="2">Uncharacterized protein</fullName>
    </submittedName>
</protein>
<sequence length="255" mass="29665">MNVKRKYIYFGIAVILAGLVILYLNKHQANKELSFDKLDKNITNEDTFKKSKYPLLAEIPEKNFYVYGINDNTDNYKGIIVRYGNELKKYDIKYMTPMFVLPKLKIVQIGQQEIILCSFNTESGSEVYIEDLYGFYQDSKNFLNIMNFSADNYKKQLNEAINYKLQSDNVLDIIINNKDLYDIDLKNFKDSNWNFEKISYGNNVSFSFDSGINITLGMEAYFTNIVTPQYIGTIKADVVINEDKSFILDNIKVEK</sequence>
<feature type="transmembrane region" description="Helical" evidence="1">
    <location>
        <begin position="7"/>
        <end position="24"/>
    </location>
</feature>
<name>A0A2S6HM83_9FIRM</name>
<comment type="caution">
    <text evidence="2">The sequence shown here is derived from an EMBL/GenBank/DDBJ whole genome shotgun (WGS) entry which is preliminary data.</text>
</comment>
<dbReference type="AlphaFoldDB" id="A0A2S6HM83"/>
<accession>A0A2S6HM83</accession>
<organism evidence="2 3">
    <name type="scientific">Lacrimispora xylanisolvens</name>
    <dbReference type="NCBI Taxonomy" id="384636"/>
    <lineage>
        <taxon>Bacteria</taxon>
        <taxon>Bacillati</taxon>
        <taxon>Bacillota</taxon>
        <taxon>Clostridia</taxon>
        <taxon>Lachnospirales</taxon>
        <taxon>Lachnospiraceae</taxon>
        <taxon>Lacrimispora</taxon>
    </lineage>
</organism>
<dbReference type="RefSeq" id="WP_104438940.1">
    <property type="nucleotide sequence ID" value="NZ_PTJA01000014.1"/>
</dbReference>
<gene>
    <name evidence="2" type="ORF">BXY41_11430</name>
</gene>
<dbReference type="EMBL" id="PTJA01000014">
    <property type="protein sequence ID" value="PPK78527.1"/>
    <property type="molecule type" value="Genomic_DNA"/>
</dbReference>
<dbReference type="Proteomes" id="UP000237749">
    <property type="component" value="Unassembled WGS sequence"/>
</dbReference>
<keyword evidence="1" id="KW-1133">Transmembrane helix</keyword>
<evidence type="ECO:0000313" key="3">
    <source>
        <dbReference type="Proteomes" id="UP000237749"/>
    </source>
</evidence>
<keyword evidence="3" id="KW-1185">Reference proteome</keyword>
<keyword evidence="1" id="KW-0812">Transmembrane</keyword>
<evidence type="ECO:0000256" key="1">
    <source>
        <dbReference type="SAM" id="Phobius"/>
    </source>
</evidence>
<keyword evidence="1" id="KW-0472">Membrane</keyword>
<reference evidence="2 3" key="1">
    <citation type="submission" date="2018-02" db="EMBL/GenBank/DDBJ databases">
        <title>Genomic Encyclopedia of Archaeal and Bacterial Type Strains, Phase II (KMG-II): from individual species to whole genera.</title>
        <authorList>
            <person name="Goeker M."/>
        </authorList>
    </citation>
    <scope>NUCLEOTIDE SEQUENCE [LARGE SCALE GENOMIC DNA]</scope>
    <source>
        <strain evidence="2 3">DSM 3808</strain>
    </source>
</reference>
<proteinExistence type="predicted"/>
<evidence type="ECO:0000313" key="2">
    <source>
        <dbReference type="EMBL" id="PPK78527.1"/>
    </source>
</evidence>